<dbReference type="EMBL" id="KQ964248">
    <property type="protein sequence ID" value="KXJ93274.1"/>
    <property type="molecule type" value="Genomic_DNA"/>
</dbReference>
<evidence type="ECO:0000313" key="2">
    <source>
        <dbReference type="EMBL" id="KXJ93274.1"/>
    </source>
</evidence>
<reference evidence="3" key="1">
    <citation type="submission" date="2016-02" db="EMBL/GenBank/DDBJ databases">
        <title>Draft genome sequence of Microdochium bolleyi, a fungal endophyte of beachgrass.</title>
        <authorList>
            <consortium name="DOE Joint Genome Institute"/>
            <person name="David A.S."/>
            <person name="May G."/>
            <person name="Haridas S."/>
            <person name="Lim J."/>
            <person name="Wang M."/>
            <person name="Labutti K."/>
            <person name="Lipzen A."/>
            <person name="Barry K."/>
            <person name="Grigoriev I.V."/>
        </authorList>
    </citation>
    <scope>NUCLEOTIDE SEQUENCE [LARGE SCALE GENOMIC DNA]</scope>
    <source>
        <strain evidence="3">J235TASD1</strain>
    </source>
</reference>
<feature type="transmembrane region" description="Helical" evidence="1">
    <location>
        <begin position="39"/>
        <end position="56"/>
    </location>
</feature>
<accession>A0A136J808</accession>
<proteinExistence type="predicted"/>
<dbReference type="InParanoid" id="A0A136J808"/>
<keyword evidence="3" id="KW-1185">Reference proteome</keyword>
<evidence type="ECO:0000256" key="1">
    <source>
        <dbReference type="SAM" id="Phobius"/>
    </source>
</evidence>
<keyword evidence="1" id="KW-1133">Transmembrane helix</keyword>
<name>A0A136J808_9PEZI</name>
<keyword evidence="1" id="KW-0812">Transmembrane</keyword>
<gene>
    <name evidence="2" type="ORF">Micbo1qcDRAFT_54458</name>
</gene>
<dbReference type="Proteomes" id="UP000070501">
    <property type="component" value="Unassembled WGS sequence"/>
</dbReference>
<organism evidence="2 3">
    <name type="scientific">Microdochium bolleyi</name>
    <dbReference type="NCBI Taxonomy" id="196109"/>
    <lineage>
        <taxon>Eukaryota</taxon>
        <taxon>Fungi</taxon>
        <taxon>Dikarya</taxon>
        <taxon>Ascomycota</taxon>
        <taxon>Pezizomycotina</taxon>
        <taxon>Sordariomycetes</taxon>
        <taxon>Xylariomycetidae</taxon>
        <taxon>Xylariales</taxon>
        <taxon>Microdochiaceae</taxon>
        <taxon>Microdochium</taxon>
    </lineage>
</organism>
<protein>
    <submittedName>
        <fullName evidence="2">Uncharacterized protein</fullName>
    </submittedName>
</protein>
<sequence length="79" mass="9104">MDKRNKSELQRYGYKSLKDPNEPCAFLNPWMELMLFDRTGLVCFWGVAAGSAVSRLRRLRARNARHCKSDLGKVCVNQV</sequence>
<keyword evidence="1" id="KW-0472">Membrane</keyword>
<evidence type="ECO:0000313" key="3">
    <source>
        <dbReference type="Proteomes" id="UP000070501"/>
    </source>
</evidence>
<dbReference type="AlphaFoldDB" id="A0A136J808"/>